<keyword evidence="9" id="KW-0472">Membrane</keyword>
<name>A0A934R3F3_9BACT</name>
<evidence type="ECO:0000256" key="1">
    <source>
        <dbReference type="ARBA" id="ARBA00000085"/>
    </source>
</evidence>
<dbReference type="InterPro" id="IPR011712">
    <property type="entry name" value="Sig_transdc_His_kin_sub3_dim/P"/>
</dbReference>
<dbReference type="Pfam" id="PF07730">
    <property type="entry name" value="HisKA_3"/>
    <property type="match status" value="1"/>
</dbReference>
<keyword evidence="9" id="KW-1133">Transmembrane helix</keyword>
<evidence type="ECO:0000256" key="5">
    <source>
        <dbReference type="ARBA" id="ARBA00022741"/>
    </source>
</evidence>
<dbReference type="Gene3D" id="3.30.565.10">
    <property type="entry name" value="Histidine kinase-like ATPase, C-terminal domain"/>
    <property type="match status" value="1"/>
</dbReference>
<comment type="caution">
    <text evidence="11">The sequence shown here is derived from an EMBL/GenBank/DDBJ whole genome shotgun (WGS) entry which is preliminary data.</text>
</comment>
<dbReference type="InterPro" id="IPR050482">
    <property type="entry name" value="Sensor_HK_TwoCompSys"/>
</dbReference>
<gene>
    <name evidence="11" type="ORF">JIN84_02765</name>
</gene>
<dbReference type="SMART" id="SM00387">
    <property type="entry name" value="HATPase_c"/>
    <property type="match status" value="1"/>
</dbReference>
<dbReference type="GO" id="GO:0046983">
    <property type="term" value="F:protein dimerization activity"/>
    <property type="evidence" value="ECO:0007669"/>
    <property type="project" value="InterPro"/>
</dbReference>
<keyword evidence="7" id="KW-0067">ATP-binding</keyword>
<dbReference type="InterPro" id="IPR036890">
    <property type="entry name" value="HATPase_C_sf"/>
</dbReference>
<dbReference type="GO" id="GO:0016020">
    <property type="term" value="C:membrane"/>
    <property type="evidence" value="ECO:0007669"/>
    <property type="project" value="InterPro"/>
</dbReference>
<keyword evidence="9" id="KW-0812">Transmembrane</keyword>
<keyword evidence="5" id="KW-0547">Nucleotide-binding</keyword>
<dbReference type="PANTHER" id="PTHR24421">
    <property type="entry name" value="NITRATE/NITRITE SENSOR PROTEIN NARX-RELATED"/>
    <property type="match status" value="1"/>
</dbReference>
<keyword evidence="3" id="KW-0597">Phosphoprotein</keyword>
<dbReference type="CDD" id="cd16917">
    <property type="entry name" value="HATPase_UhpB-NarQ-NarX-like"/>
    <property type="match status" value="1"/>
</dbReference>
<evidence type="ECO:0000256" key="7">
    <source>
        <dbReference type="ARBA" id="ARBA00022840"/>
    </source>
</evidence>
<feature type="transmembrane region" description="Helical" evidence="9">
    <location>
        <begin position="65"/>
        <end position="87"/>
    </location>
</feature>
<evidence type="ECO:0000256" key="6">
    <source>
        <dbReference type="ARBA" id="ARBA00022777"/>
    </source>
</evidence>
<dbReference type="AlphaFoldDB" id="A0A934R3F3"/>
<protein>
    <recommendedName>
        <fullName evidence="2">histidine kinase</fullName>
        <ecNumber evidence="2">2.7.13.3</ecNumber>
    </recommendedName>
</protein>
<dbReference type="EMBL" id="JAENIK010000004">
    <property type="protein sequence ID" value="MBK1814519.1"/>
    <property type="molecule type" value="Genomic_DNA"/>
</dbReference>
<evidence type="ECO:0000256" key="8">
    <source>
        <dbReference type="ARBA" id="ARBA00023012"/>
    </source>
</evidence>
<evidence type="ECO:0000313" key="11">
    <source>
        <dbReference type="EMBL" id="MBK1814519.1"/>
    </source>
</evidence>
<evidence type="ECO:0000259" key="10">
    <source>
        <dbReference type="SMART" id="SM00387"/>
    </source>
</evidence>
<evidence type="ECO:0000256" key="2">
    <source>
        <dbReference type="ARBA" id="ARBA00012438"/>
    </source>
</evidence>
<proteinExistence type="predicted"/>
<dbReference type="GO" id="GO:0005524">
    <property type="term" value="F:ATP binding"/>
    <property type="evidence" value="ECO:0007669"/>
    <property type="project" value="UniProtKB-KW"/>
</dbReference>
<evidence type="ECO:0000256" key="4">
    <source>
        <dbReference type="ARBA" id="ARBA00022679"/>
    </source>
</evidence>
<reference evidence="11" key="1">
    <citation type="submission" date="2021-01" db="EMBL/GenBank/DDBJ databases">
        <title>Modified the classification status of verrucomicrobia.</title>
        <authorList>
            <person name="Feng X."/>
        </authorList>
    </citation>
    <scope>NUCLEOTIDE SEQUENCE</scope>
    <source>
        <strain evidence="11">JCM 18052</strain>
    </source>
</reference>
<feature type="transmembrane region" description="Helical" evidence="9">
    <location>
        <begin position="29"/>
        <end position="45"/>
    </location>
</feature>
<evidence type="ECO:0000313" key="12">
    <source>
        <dbReference type="Proteomes" id="UP000600139"/>
    </source>
</evidence>
<sequence length="334" mass="37194">MKEELALKDEAKPLPLPGRDAMPWSLPEVRIVIIYFILASAWIVSSDKILTNTVPDETESHFIQSIKGLNFVITTAILLFFVLRRAYRGWRKAERQRLAVIESSREKFHKLSSRIQSLREEERTRIAREIHDELGQLLTGIKMELRLVENRISDRDDPTMNPAIDKLVEISELVDETIASVQRIATGLRPSSLDHLGLGTALLDEAVQFSARSGIPCAIVVEDCPNILPREITTTTFRIFQEALTNVARHAGARHVDARVSVDEDVLKLLIHDDGRGIDPKLVEDPKSLGLIGMLERAVHVGGNVTFTPGPEKGTDVTFTVPLPPNETTPGLPS</sequence>
<organism evidence="11 12">
    <name type="scientific">Luteolibacter yonseiensis</name>
    <dbReference type="NCBI Taxonomy" id="1144680"/>
    <lineage>
        <taxon>Bacteria</taxon>
        <taxon>Pseudomonadati</taxon>
        <taxon>Verrucomicrobiota</taxon>
        <taxon>Verrucomicrobiia</taxon>
        <taxon>Verrucomicrobiales</taxon>
        <taxon>Verrucomicrobiaceae</taxon>
        <taxon>Luteolibacter</taxon>
    </lineage>
</organism>
<dbReference type="SUPFAM" id="SSF55874">
    <property type="entry name" value="ATPase domain of HSP90 chaperone/DNA topoisomerase II/histidine kinase"/>
    <property type="match status" value="1"/>
</dbReference>
<comment type="catalytic activity">
    <reaction evidence="1">
        <text>ATP + protein L-histidine = ADP + protein N-phospho-L-histidine.</text>
        <dbReference type="EC" id="2.7.13.3"/>
    </reaction>
</comment>
<dbReference type="Proteomes" id="UP000600139">
    <property type="component" value="Unassembled WGS sequence"/>
</dbReference>
<dbReference type="EC" id="2.7.13.3" evidence="2"/>
<dbReference type="GO" id="GO:0000155">
    <property type="term" value="F:phosphorelay sensor kinase activity"/>
    <property type="evidence" value="ECO:0007669"/>
    <property type="project" value="InterPro"/>
</dbReference>
<accession>A0A934R3F3</accession>
<keyword evidence="6 11" id="KW-0418">Kinase</keyword>
<dbReference type="RefSeq" id="WP_200349480.1">
    <property type="nucleotide sequence ID" value="NZ_BAABHZ010000010.1"/>
</dbReference>
<keyword evidence="8" id="KW-0902">Two-component regulatory system</keyword>
<dbReference type="PANTHER" id="PTHR24421:SF10">
    <property type="entry name" value="NITRATE_NITRITE SENSOR PROTEIN NARQ"/>
    <property type="match status" value="1"/>
</dbReference>
<keyword evidence="4" id="KW-0808">Transferase</keyword>
<evidence type="ECO:0000256" key="9">
    <source>
        <dbReference type="SAM" id="Phobius"/>
    </source>
</evidence>
<evidence type="ECO:0000256" key="3">
    <source>
        <dbReference type="ARBA" id="ARBA00022553"/>
    </source>
</evidence>
<feature type="domain" description="Histidine kinase/HSP90-like ATPase" evidence="10">
    <location>
        <begin position="231"/>
        <end position="325"/>
    </location>
</feature>
<dbReference type="Pfam" id="PF02518">
    <property type="entry name" value="HATPase_c"/>
    <property type="match status" value="1"/>
</dbReference>
<keyword evidence="12" id="KW-1185">Reference proteome</keyword>
<dbReference type="InterPro" id="IPR003594">
    <property type="entry name" value="HATPase_dom"/>
</dbReference>
<dbReference type="Gene3D" id="1.20.5.1930">
    <property type="match status" value="1"/>
</dbReference>